<dbReference type="InterPro" id="IPR036922">
    <property type="entry name" value="Rieske_2Fe-2S_sf"/>
</dbReference>
<protein>
    <submittedName>
        <fullName evidence="8">Phenylpropionate dioxygenase-like ring-hydroxylating dioxygenase large terminal subunit</fullName>
    </submittedName>
</protein>
<dbReference type="Proteomes" id="UP000318050">
    <property type="component" value="Unassembled WGS sequence"/>
</dbReference>
<dbReference type="Gene3D" id="2.102.10.10">
    <property type="entry name" value="Rieske [2Fe-2S] iron-sulphur domain"/>
    <property type="match status" value="1"/>
</dbReference>
<evidence type="ECO:0000256" key="3">
    <source>
        <dbReference type="ARBA" id="ARBA00022723"/>
    </source>
</evidence>
<dbReference type="InterPro" id="IPR017941">
    <property type="entry name" value="Rieske_2Fe-2S"/>
</dbReference>
<dbReference type="SUPFAM" id="SSF55961">
    <property type="entry name" value="Bet v1-like"/>
    <property type="match status" value="1"/>
</dbReference>
<dbReference type="GO" id="GO:0005506">
    <property type="term" value="F:iron ion binding"/>
    <property type="evidence" value="ECO:0007669"/>
    <property type="project" value="InterPro"/>
</dbReference>
<dbReference type="Pfam" id="PF00355">
    <property type="entry name" value="Rieske"/>
    <property type="match status" value="1"/>
</dbReference>
<name>A0A560IZI4_9PROT</name>
<evidence type="ECO:0000256" key="6">
    <source>
        <dbReference type="ARBA" id="ARBA00023014"/>
    </source>
</evidence>
<dbReference type="InterPro" id="IPR015879">
    <property type="entry name" value="Ring_hydroxy_dOase_asu_C_dom"/>
</dbReference>
<organism evidence="8 9">
    <name type="scientific">Nitrospirillum amazonense</name>
    <dbReference type="NCBI Taxonomy" id="28077"/>
    <lineage>
        <taxon>Bacteria</taxon>
        <taxon>Pseudomonadati</taxon>
        <taxon>Pseudomonadota</taxon>
        <taxon>Alphaproteobacteria</taxon>
        <taxon>Rhodospirillales</taxon>
        <taxon>Azospirillaceae</taxon>
        <taxon>Nitrospirillum</taxon>
    </lineage>
</organism>
<evidence type="ECO:0000313" key="9">
    <source>
        <dbReference type="Proteomes" id="UP000318050"/>
    </source>
</evidence>
<keyword evidence="4" id="KW-0560">Oxidoreductase</keyword>
<dbReference type="Pfam" id="PF00848">
    <property type="entry name" value="Ring_hydroxyl_A"/>
    <property type="match status" value="1"/>
</dbReference>
<proteinExistence type="predicted"/>
<dbReference type="InterPro" id="IPR001663">
    <property type="entry name" value="Rng_hydr_dOase-A"/>
</dbReference>
<dbReference type="CDD" id="cd03469">
    <property type="entry name" value="Rieske_RO_Alpha_N"/>
    <property type="match status" value="1"/>
</dbReference>
<keyword evidence="5" id="KW-0408">Iron</keyword>
<evidence type="ECO:0000256" key="5">
    <source>
        <dbReference type="ARBA" id="ARBA00023004"/>
    </source>
</evidence>
<reference evidence="8 9" key="1">
    <citation type="submission" date="2019-06" db="EMBL/GenBank/DDBJ databases">
        <title>Genomic Encyclopedia of Type Strains, Phase IV (KMG-V): Genome sequencing to study the core and pangenomes of soil and plant-associated prokaryotes.</title>
        <authorList>
            <person name="Whitman W."/>
        </authorList>
    </citation>
    <scope>NUCLEOTIDE SEQUENCE [LARGE SCALE GENOMIC DNA]</scope>
    <source>
        <strain evidence="8 9">BR 11140</strain>
    </source>
</reference>
<evidence type="ECO:0000259" key="7">
    <source>
        <dbReference type="PROSITE" id="PS51296"/>
    </source>
</evidence>
<feature type="domain" description="Rieske" evidence="7">
    <location>
        <begin position="64"/>
        <end position="173"/>
    </location>
</feature>
<comment type="cofactor">
    <cofactor evidence="1">
        <name>Fe cation</name>
        <dbReference type="ChEBI" id="CHEBI:24875"/>
    </cofactor>
</comment>
<dbReference type="PROSITE" id="PS51296">
    <property type="entry name" value="RIESKE"/>
    <property type="match status" value="1"/>
</dbReference>
<evidence type="ECO:0000313" key="8">
    <source>
        <dbReference type="EMBL" id="TWB64121.1"/>
    </source>
</evidence>
<evidence type="ECO:0000256" key="2">
    <source>
        <dbReference type="ARBA" id="ARBA00022714"/>
    </source>
</evidence>
<sequence length="402" mass="44368">MGVPRRWDKARLDLGKGIRDKGIRGKGIRGMTDRLDAMRAAVGPEDYGAAAAAAETQALFARLWHFVGFDDELTAPDGYLVRTIAGVPVVVQRFDDDIRAFRDVCSHRHARLHSAERGHGPLRCPYHGWTYSREGVPVGIPGNDPCFQLDKADKAALALTGYEVARRGRFIFVRLIPGGPDLDIWLGPLGAWLDAASDGFAAPFDQAPLDWRADWKVGMENVLEVYHVDSVHPETFRTVTEGAWMCAEHGPHSTGTIGLTAETRRWWEGVAKRLKLTPLTAFTNYDHAIIFPNLAIGLTAGLMASVQTYEPVYAPDGTVRPGRCHLRYRLSLARQQPDASAAARRGVEGHLADFNRRLLAEDQSVAEAAWAGSQQADRPALLGHNEGRIRAFHAAWLKEMGR</sequence>
<keyword evidence="6" id="KW-0411">Iron-sulfur</keyword>
<keyword evidence="3" id="KW-0479">Metal-binding</keyword>
<dbReference type="PRINTS" id="PR00090">
    <property type="entry name" value="RNGDIOXGNASE"/>
</dbReference>
<dbReference type="Gene3D" id="3.90.380.10">
    <property type="entry name" value="Naphthalene 1,2-dioxygenase Alpha Subunit, Chain A, domain 1"/>
    <property type="match status" value="1"/>
</dbReference>
<evidence type="ECO:0000256" key="1">
    <source>
        <dbReference type="ARBA" id="ARBA00001962"/>
    </source>
</evidence>
<evidence type="ECO:0000256" key="4">
    <source>
        <dbReference type="ARBA" id="ARBA00023002"/>
    </source>
</evidence>
<keyword evidence="2" id="KW-0001">2Fe-2S</keyword>
<accession>A0A560IZI4</accession>
<dbReference type="CDD" id="cd00680">
    <property type="entry name" value="RHO_alpha_C"/>
    <property type="match status" value="1"/>
</dbReference>
<dbReference type="PANTHER" id="PTHR43756:SF5">
    <property type="entry name" value="CHOLINE MONOOXYGENASE, CHLOROPLASTIC"/>
    <property type="match status" value="1"/>
</dbReference>
<dbReference type="SUPFAM" id="SSF50022">
    <property type="entry name" value="ISP domain"/>
    <property type="match status" value="1"/>
</dbReference>
<dbReference type="GO" id="GO:0051537">
    <property type="term" value="F:2 iron, 2 sulfur cluster binding"/>
    <property type="evidence" value="ECO:0007669"/>
    <property type="project" value="UniProtKB-KW"/>
</dbReference>
<keyword evidence="8" id="KW-0223">Dioxygenase</keyword>
<comment type="caution">
    <text evidence="8">The sequence shown here is derived from an EMBL/GenBank/DDBJ whole genome shotgun (WGS) entry which is preliminary data.</text>
</comment>
<dbReference type="GO" id="GO:0051213">
    <property type="term" value="F:dioxygenase activity"/>
    <property type="evidence" value="ECO:0007669"/>
    <property type="project" value="UniProtKB-KW"/>
</dbReference>
<dbReference type="PANTHER" id="PTHR43756">
    <property type="entry name" value="CHOLINE MONOOXYGENASE, CHLOROPLASTIC"/>
    <property type="match status" value="1"/>
</dbReference>
<gene>
    <name evidence="8" type="ORF">FBZ92_10114</name>
</gene>
<dbReference type="EMBL" id="VITT01000001">
    <property type="protein sequence ID" value="TWB64121.1"/>
    <property type="molecule type" value="Genomic_DNA"/>
</dbReference>
<dbReference type="AlphaFoldDB" id="A0A560IZI4"/>